<dbReference type="EMBL" id="CWHR02000004">
    <property type="protein sequence ID" value="SBO22846.1"/>
    <property type="molecule type" value="Genomic_DNA"/>
</dbReference>
<sequence length="339" mass="37381">MTTASSGFLEKWLQERIRTAQAAHGGGTDPVGADSVMENMKKNLEDEFGALGSWLTRPESNEVRDLCDKGKEDGGKDWQGQGLEPQYRKVLCQAILEIKYFMNGVEKKKGGGGTSAHDEKAQITELNNDRAYARCIVGMLALSEIYGDHCYLNEVIRRVEEKVSTEMEGKLKEHLKHGHTGNLDICKKVTKRDLIFGKALLQGRIKQWTETKRKSKDGWRIRVPWGSWPTVCKQTAQAGTSEHEAARKDNLQQNKGSLVKFTLGDSTQSSGGAPSSTMEDILVNDSYTIPENKLTEALSSAIQNANNAVTGSTGGPISPDLTKTIMEEFEKLSQDQSGK</sequence>
<evidence type="ECO:0000259" key="2">
    <source>
        <dbReference type="Pfam" id="PF12887"/>
    </source>
</evidence>
<feature type="region of interest" description="Disordered" evidence="1">
    <location>
        <begin position="233"/>
        <end position="253"/>
    </location>
</feature>
<dbReference type="Proteomes" id="UP000182142">
    <property type="component" value="Unassembled WGS sequence"/>
</dbReference>
<organism evidence="3 4">
    <name type="scientific">Plasmodium knowlesi (strain H)</name>
    <dbReference type="NCBI Taxonomy" id="5851"/>
    <lineage>
        <taxon>Eukaryota</taxon>
        <taxon>Sar</taxon>
        <taxon>Alveolata</taxon>
        <taxon>Apicomplexa</taxon>
        <taxon>Aconoidasida</taxon>
        <taxon>Haemosporida</taxon>
        <taxon>Plasmodiidae</taxon>
        <taxon>Plasmodium</taxon>
        <taxon>Plasmodium (Plasmodium)</taxon>
    </lineage>
</organism>
<evidence type="ECO:0000313" key="4">
    <source>
        <dbReference type="Proteomes" id="UP000182142"/>
    </source>
</evidence>
<evidence type="ECO:0000313" key="3">
    <source>
        <dbReference type="EMBL" id="SBO22846.1"/>
    </source>
</evidence>
<reference evidence="4" key="1">
    <citation type="submission" date="2016-05" db="EMBL/GenBank/DDBJ databases">
        <authorList>
            <person name="Sharaf H."/>
        </authorList>
    </citation>
    <scope>NUCLEOTIDE SEQUENCE [LARGE SCALE GENOMIC DNA]</scope>
    <source>
        <strain evidence="4">H</strain>
    </source>
</reference>
<protein>
    <submittedName>
        <fullName evidence="3">SICAvar, type I</fullName>
    </submittedName>
</protein>
<name>A0A193R1G1_PLAKH</name>
<dbReference type="InterPro" id="IPR024290">
    <property type="entry name" value="SICA_extracell_a"/>
</dbReference>
<feature type="domain" description="Schizont-infected cell agglutination extracellular alpha" evidence="2">
    <location>
        <begin position="7"/>
        <end position="208"/>
    </location>
</feature>
<gene>
    <name evidence="3" type="ORF">PKNA1_H1_0002700</name>
</gene>
<proteinExistence type="predicted"/>
<accession>A0A193R1G1</accession>
<dbReference type="Pfam" id="PF12887">
    <property type="entry name" value="SICA_alpha"/>
    <property type="match status" value="1"/>
</dbReference>
<evidence type="ECO:0000256" key="1">
    <source>
        <dbReference type="SAM" id="MobiDB-lite"/>
    </source>
</evidence>
<feature type="compositionally biased region" description="Basic and acidic residues" evidence="1">
    <location>
        <begin position="241"/>
        <end position="250"/>
    </location>
</feature>
<dbReference type="AlphaFoldDB" id="A0A193R1G1"/>